<accession>A0A448XF48</accession>
<evidence type="ECO:0000256" key="1">
    <source>
        <dbReference type="SAM" id="MobiDB-lite"/>
    </source>
</evidence>
<dbReference type="EMBL" id="CAAALY010248924">
    <property type="protein sequence ID" value="VEL35035.1"/>
    <property type="molecule type" value="Genomic_DNA"/>
</dbReference>
<keyword evidence="3" id="KW-1185">Reference proteome</keyword>
<protein>
    <submittedName>
        <fullName evidence="2">Uncharacterized protein</fullName>
    </submittedName>
</protein>
<feature type="compositionally biased region" description="Pro residues" evidence="1">
    <location>
        <begin position="70"/>
        <end position="92"/>
    </location>
</feature>
<feature type="compositionally biased region" description="Basic and acidic residues" evidence="1">
    <location>
        <begin position="179"/>
        <end position="190"/>
    </location>
</feature>
<dbReference type="AlphaFoldDB" id="A0A448XF48"/>
<evidence type="ECO:0000313" key="2">
    <source>
        <dbReference type="EMBL" id="VEL35035.1"/>
    </source>
</evidence>
<feature type="region of interest" description="Disordered" evidence="1">
    <location>
        <begin position="60"/>
        <end position="93"/>
    </location>
</feature>
<name>A0A448XF48_9PLAT</name>
<organism evidence="2 3">
    <name type="scientific">Protopolystoma xenopodis</name>
    <dbReference type="NCBI Taxonomy" id="117903"/>
    <lineage>
        <taxon>Eukaryota</taxon>
        <taxon>Metazoa</taxon>
        <taxon>Spiralia</taxon>
        <taxon>Lophotrochozoa</taxon>
        <taxon>Platyhelminthes</taxon>
        <taxon>Monogenea</taxon>
        <taxon>Polyopisthocotylea</taxon>
        <taxon>Polystomatidea</taxon>
        <taxon>Polystomatidae</taxon>
        <taxon>Protopolystoma</taxon>
    </lineage>
</organism>
<evidence type="ECO:0000313" key="3">
    <source>
        <dbReference type="Proteomes" id="UP000784294"/>
    </source>
</evidence>
<reference evidence="2" key="1">
    <citation type="submission" date="2018-11" db="EMBL/GenBank/DDBJ databases">
        <authorList>
            <consortium name="Pathogen Informatics"/>
        </authorList>
    </citation>
    <scope>NUCLEOTIDE SEQUENCE</scope>
</reference>
<feature type="compositionally biased region" description="Acidic residues" evidence="1">
    <location>
        <begin position="130"/>
        <end position="139"/>
    </location>
</feature>
<feature type="region of interest" description="Disordered" evidence="1">
    <location>
        <begin position="118"/>
        <end position="190"/>
    </location>
</feature>
<gene>
    <name evidence="2" type="ORF">PXEA_LOCUS28475</name>
</gene>
<sequence>MTSKFRAHRGPLRCALETSKDESRTCTSSVQQTPSGRPTSCLLLLLLFLLFMCLPPQPQAVPTGSNSPSKPSPSPLPLPLPLPSPSPSPSPLPGSVAAWNTSIMAAVGIDYLSTRWSTRPVGPRLASSELGEENADLFPDDSARRRDDRADDSNDNGGGVKEHGERGSEAEIAVDDADEGGKSDAGRSGRLADEDRQLYGVYLPGSSLRKLQGYIVQVSMSVCPVLSAGGWQAATRRV</sequence>
<dbReference type="Proteomes" id="UP000784294">
    <property type="component" value="Unassembled WGS sequence"/>
</dbReference>
<feature type="compositionally biased region" description="Basic and acidic residues" evidence="1">
    <location>
        <begin position="141"/>
        <end position="152"/>
    </location>
</feature>
<feature type="compositionally biased region" description="Basic and acidic residues" evidence="1">
    <location>
        <begin position="160"/>
        <end position="169"/>
    </location>
</feature>
<comment type="caution">
    <text evidence="2">The sequence shown here is derived from an EMBL/GenBank/DDBJ whole genome shotgun (WGS) entry which is preliminary data.</text>
</comment>
<proteinExistence type="predicted"/>